<sequence length="150" mass="17060">MEQQQTGNADATASLPPSLPTEVLNRIIDILIACPSSALRYASISQLWRTIIYRDLFQTLKVDSTTVLDLCRLRLGQLIDYAHWKLHHHTDIARPMTAARIKDLNLEFLKFKTYVDLGHRWQHAIIGPSIRAGGALRPFTRTFPPRGETN</sequence>
<organism evidence="1 2">
    <name type="scientific">Ophiostoma piceae (strain UAMH 11346)</name>
    <name type="common">Sap stain fungus</name>
    <dbReference type="NCBI Taxonomy" id="1262450"/>
    <lineage>
        <taxon>Eukaryota</taxon>
        <taxon>Fungi</taxon>
        <taxon>Dikarya</taxon>
        <taxon>Ascomycota</taxon>
        <taxon>Pezizomycotina</taxon>
        <taxon>Sordariomycetes</taxon>
        <taxon>Sordariomycetidae</taxon>
        <taxon>Ophiostomatales</taxon>
        <taxon>Ophiostomataceae</taxon>
        <taxon>Ophiostoma</taxon>
    </lineage>
</organism>
<evidence type="ECO:0008006" key="3">
    <source>
        <dbReference type="Google" id="ProtNLM"/>
    </source>
</evidence>
<proteinExistence type="predicted"/>
<dbReference type="Proteomes" id="UP000016923">
    <property type="component" value="Unassembled WGS sequence"/>
</dbReference>
<name>S3CEL2_OPHP1</name>
<dbReference type="AlphaFoldDB" id="S3CEL2"/>
<evidence type="ECO:0000313" key="2">
    <source>
        <dbReference type="Proteomes" id="UP000016923"/>
    </source>
</evidence>
<evidence type="ECO:0000313" key="1">
    <source>
        <dbReference type="EMBL" id="EPE10536.1"/>
    </source>
</evidence>
<protein>
    <recommendedName>
        <fullName evidence="3">F-box domain-containing protein</fullName>
    </recommendedName>
</protein>
<keyword evidence="2" id="KW-1185">Reference proteome</keyword>
<dbReference type="HOGENOM" id="CLU_1741114_0_0_1"/>
<reference evidence="1 2" key="1">
    <citation type="journal article" date="2013" name="BMC Genomics">
        <title>The genome and transcriptome of the pine saprophyte Ophiostoma piceae, and a comparison with the bark beetle-associated pine pathogen Grosmannia clavigera.</title>
        <authorList>
            <person name="Haridas S."/>
            <person name="Wang Y."/>
            <person name="Lim L."/>
            <person name="Massoumi Alamouti S."/>
            <person name="Jackman S."/>
            <person name="Docking R."/>
            <person name="Robertson G."/>
            <person name="Birol I."/>
            <person name="Bohlmann J."/>
            <person name="Breuil C."/>
        </authorList>
    </citation>
    <scope>NUCLEOTIDE SEQUENCE [LARGE SCALE GENOMIC DNA]</scope>
    <source>
        <strain evidence="1 2">UAMH 11346</strain>
    </source>
</reference>
<dbReference type="VEuPathDB" id="FungiDB:F503_05631"/>
<accession>S3CEL2</accession>
<gene>
    <name evidence="1" type="ORF">F503_05631</name>
</gene>
<dbReference type="EMBL" id="KE148146">
    <property type="protein sequence ID" value="EPE10536.1"/>
    <property type="molecule type" value="Genomic_DNA"/>
</dbReference>